<accession>A0A1G8KW14</accession>
<dbReference type="Proteomes" id="UP000199258">
    <property type="component" value="Unassembled WGS sequence"/>
</dbReference>
<evidence type="ECO:0000313" key="2">
    <source>
        <dbReference type="Proteomes" id="UP000199258"/>
    </source>
</evidence>
<dbReference type="AlphaFoldDB" id="A0A1G8KW14"/>
<name>A0A1G8KW14_9MICC</name>
<dbReference type="EMBL" id="FNDT01000012">
    <property type="protein sequence ID" value="SDI47576.1"/>
    <property type="molecule type" value="Genomic_DNA"/>
</dbReference>
<organism evidence="1 2">
    <name type="scientific">Arthrobacter subterraneus</name>
    <dbReference type="NCBI Taxonomy" id="335973"/>
    <lineage>
        <taxon>Bacteria</taxon>
        <taxon>Bacillati</taxon>
        <taxon>Actinomycetota</taxon>
        <taxon>Actinomycetes</taxon>
        <taxon>Micrococcales</taxon>
        <taxon>Micrococcaceae</taxon>
        <taxon>Arthrobacter</taxon>
    </lineage>
</organism>
<evidence type="ECO:0000313" key="1">
    <source>
        <dbReference type="EMBL" id="SDI47576.1"/>
    </source>
</evidence>
<dbReference type="STRING" id="335973.SAMN04488693_11252"/>
<reference evidence="1 2" key="1">
    <citation type="submission" date="2016-10" db="EMBL/GenBank/DDBJ databases">
        <authorList>
            <person name="de Groot N.N."/>
        </authorList>
    </citation>
    <scope>NUCLEOTIDE SEQUENCE [LARGE SCALE GENOMIC DNA]</scope>
    <source>
        <strain evidence="1 2">NP_1H</strain>
    </source>
</reference>
<dbReference type="RefSeq" id="WP_245702853.1">
    <property type="nucleotide sequence ID" value="NZ_FNDT01000012.1"/>
</dbReference>
<protein>
    <submittedName>
        <fullName evidence="1">Uncharacterized protein</fullName>
    </submittedName>
</protein>
<gene>
    <name evidence="1" type="ORF">SAMN04488693_11252</name>
</gene>
<keyword evidence="2" id="KW-1185">Reference proteome</keyword>
<sequence length="428" mass="46244">MSSALSARLVRGWGSFTIPCTHQGQTLLHFPSTNSAAHKPAQKDVARLSSLLNDDVWAFTNCRVEAPGRAVAEIDWFFYNTVTGVLMVSEWKRFPQAVALAADTGQPWLLGNGTGVPNPIEQVSGQLDVVRAVIRRSVLKPHFSGFNEPELRLAQCVYCPQIDSATVMERFRFGRVYGTLENLASVVQTLTSPSPLLLHDDGDRLPLARTLCALFRCSISSEVEAKLHTAQAETPPTRASVVKRISEIHREIAKLHRELSHLTLLAEQSVEPEFGIDGQVNEKSARPKPMGVQSVAHIPAPPARAAPAPVSSAAVLTPAGASERLKNLERMKAHLTREFTNVNGSADAAKAALGKAWVAVLRDPALHGKNGISLAVFGSAATPLVKAKHESVRKLVGMQLAKWCLLHANQSGLKAVAVPGNPSNIRLR</sequence>
<proteinExistence type="predicted"/>